<comment type="caution">
    <text evidence="2">The sequence shown here is derived from an EMBL/GenBank/DDBJ whole genome shotgun (WGS) entry which is preliminary data.</text>
</comment>
<sequence>MAALLVPVLWLAVAASAMWLDDDWHSAVQFTLTLLNVFISAAVLLICVVLWFMVVDTVTGYVAMGLACAAILVGAHLAFGALELWLLEWRGTATACTVLEVRPREGVETAGGGGQAPQYYDYRMDCAEVDAPQAMTTHMPVRGDRITVVYDPDRLVGARAAVEVEAAAARTGIAGLATAVWTALTIGFILLRTPFTGRPDPLPGNQR</sequence>
<gene>
    <name evidence="2" type="ORF">FAB82_21900</name>
</gene>
<reference evidence="3" key="1">
    <citation type="submission" date="2019-04" db="EMBL/GenBank/DDBJ databases">
        <title>Nocardioides xinjiangensis sp. nov.</title>
        <authorList>
            <person name="Liu S."/>
        </authorList>
    </citation>
    <scope>NUCLEOTIDE SEQUENCE [LARGE SCALE GENOMIC DNA]</scope>
    <source>
        <strain evidence="3">18</strain>
    </source>
</reference>
<evidence type="ECO:0008006" key="4">
    <source>
        <dbReference type="Google" id="ProtNLM"/>
    </source>
</evidence>
<keyword evidence="1" id="KW-0472">Membrane</keyword>
<keyword evidence="3" id="KW-1185">Reference proteome</keyword>
<dbReference type="AlphaFoldDB" id="A0A4S8PXL0"/>
<evidence type="ECO:0000313" key="3">
    <source>
        <dbReference type="Proteomes" id="UP000308760"/>
    </source>
</evidence>
<proteinExistence type="predicted"/>
<reference evidence="2 3" key="2">
    <citation type="submission" date="2019-05" db="EMBL/GenBank/DDBJ databases">
        <title>Glycomyces buryatensis sp. nov.</title>
        <authorList>
            <person name="Nikitina E."/>
        </authorList>
    </citation>
    <scope>NUCLEOTIDE SEQUENCE [LARGE SCALE GENOMIC DNA]</scope>
    <source>
        <strain evidence="2 3">18</strain>
    </source>
</reference>
<protein>
    <recommendedName>
        <fullName evidence="4">DUF3592 domain-containing protein</fullName>
    </recommendedName>
</protein>
<accession>A0A4S8PXL0</accession>
<dbReference type="EMBL" id="STGY01000072">
    <property type="protein sequence ID" value="THV36443.1"/>
    <property type="molecule type" value="Genomic_DNA"/>
</dbReference>
<evidence type="ECO:0000313" key="2">
    <source>
        <dbReference type="EMBL" id="THV36443.1"/>
    </source>
</evidence>
<feature type="transmembrane region" description="Helical" evidence="1">
    <location>
        <begin position="172"/>
        <end position="191"/>
    </location>
</feature>
<feature type="transmembrane region" description="Helical" evidence="1">
    <location>
        <begin position="61"/>
        <end position="82"/>
    </location>
</feature>
<dbReference type="RefSeq" id="WP_136536686.1">
    <property type="nucleotide sequence ID" value="NZ_STGY01000072.1"/>
</dbReference>
<keyword evidence="1" id="KW-0812">Transmembrane</keyword>
<organism evidence="2 3">
    <name type="scientific">Glycomyces buryatensis</name>
    <dbReference type="NCBI Taxonomy" id="2570927"/>
    <lineage>
        <taxon>Bacteria</taxon>
        <taxon>Bacillati</taxon>
        <taxon>Actinomycetota</taxon>
        <taxon>Actinomycetes</taxon>
        <taxon>Glycomycetales</taxon>
        <taxon>Glycomycetaceae</taxon>
        <taxon>Glycomyces</taxon>
    </lineage>
</organism>
<name>A0A4S8PXL0_9ACTN</name>
<keyword evidence="1" id="KW-1133">Transmembrane helix</keyword>
<dbReference type="OrthoDB" id="3478496at2"/>
<feature type="transmembrane region" description="Helical" evidence="1">
    <location>
        <begin position="33"/>
        <end position="54"/>
    </location>
</feature>
<dbReference type="Proteomes" id="UP000308760">
    <property type="component" value="Unassembled WGS sequence"/>
</dbReference>
<evidence type="ECO:0000256" key="1">
    <source>
        <dbReference type="SAM" id="Phobius"/>
    </source>
</evidence>